<evidence type="ECO:0000256" key="4">
    <source>
        <dbReference type="ARBA" id="ARBA00022989"/>
    </source>
</evidence>
<feature type="transmembrane region" description="Helical" evidence="6">
    <location>
        <begin position="46"/>
        <end position="64"/>
    </location>
</feature>
<evidence type="ECO:0000256" key="1">
    <source>
        <dbReference type="ARBA" id="ARBA00004651"/>
    </source>
</evidence>
<feature type="transmembrane region" description="Helical" evidence="6">
    <location>
        <begin position="249"/>
        <end position="270"/>
    </location>
</feature>
<keyword evidence="4 6" id="KW-1133">Transmembrane helix</keyword>
<dbReference type="PANTHER" id="PTHR30250:SF11">
    <property type="entry name" value="O-ANTIGEN TRANSPORTER-RELATED"/>
    <property type="match status" value="1"/>
</dbReference>
<evidence type="ECO:0000256" key="6">
    <source>
        <dbReference type="SAM" id="Phobius"/>
    </source>
</evidence>
<dbReference type="RefSeq" id="WP_337678842.1">
    <property type="nucleotide sequence ID" value="NZ_JBBFKB010000098.1"/>
</dbReference>
<evidence type="ECO:0000256" key="5">
    <source>
        <dbReference type="ARBA" id="ARBA00023136"/>
    </source>
</evidence>
<gene>
    <name evidence="7" type="ORF">WF787_03520</name>
</gene>
<feature type="transmembrane region" description="Helical" evidence="6">
    <location>
        <begin position="290"/>
        <end position="309"/>
    </location>
</feature>
<feature type="transmembrane region" description="Helical" evidence="6">
    <location>
        <begin position="433"/>
        <end position="449"/>
    </location>
</feature>
<dbReference type="EMBL" id="JBBFKC010000003">
    <property type="protein sequence ID" value="MEJ3690297.1"/>
    <property type="molecule type" value="Genomic_DNA"/>
</dbReference>
<evidence type="ECO:0000256" key="2">
    <source>
        <dbReference type="ARBA" id="ARBA00022475"/>
    </source>
</evidence>
<feature type="transmembrane region" description="Helical" evidence="6">
    <location>
        <begin position="377"/>
        <end position="395"/>
    </location>
</feature>
<comment type="subcellular location">
    <subcellularLocation>
        <location evidence="1">Cell membrane</location>
        <topology evidence="1">Multi-pass membrane protein</topology>
    </subcellularLocation>
</comment>
<name>A0AB35XVN8_9FIRM</name>
<evidence type="ECO:0000313" key="8">
    <source>
        <dbReference type="Proteomes" id="UP001379600"/>
    </source>
</evidence>
<dbReference type="InterPro" id="IPR002797">
    <property type="entry name" value="Polysacc_synth"/>
</dbReference>
<keyword evidence="8" id="KW-1185">Reference proteome</keyword>
<dbReference type="PANTHER" id="PTHR30250">
    <property type="entry name" value="PST FAMILY PREDICTED COLANIC ACID TRANSPORTER"/>
    <property type="match status" value="1"/>
</dbReference>
<feature type="transmembrane region" description="Helical" evidence="6">
    <location>
        <begin position="12"/>
        <end position="34"/>
    </location>
</feature>
<dbReference type="Pfam" id="PF01943">
    <property type="entry name" value="Polysacc_synt"/>
    <property type="match status" value="1"/>
</dbReference>
<feature type="transmembrane region" description="Helical" evidence="6">
    <location>
        <begin position="84"/>
        <end position="105"/>
    </location>
</feature>
<keyword evidence="5 6" id="KW-0472">Membrane</keyword>
<feature type="transmembrane region" description="Helical" evidence="6">
    <location>
        <begin position="407"/>
        <end position="427"/>
    </location>
</feature>
<reference evidence="7 8" key="1">
    <citation type="submission" date="2024-03" db="EMBL/GenBank/DDBJ databases">
        <authorList>
            <person name="Plomp N."/>
            <person name="Harmsen H.J."/>
        </authorList>
    </citation>
    <scope>NUCLEOTIDE SEQUENCE [LARGE SCALE GENOMIC DNA]</scope>
    <source>
        <strain evidence="7 8">HTF-76H</strain>
    </source>
</reference>
<sequence length="466" mass="53428">MDAGDYKKASTCYLIGNVFNKGIAFLTVPIFTRILSTSDYGIVTTYNSWIGIVTMLLGFALHMAIRSSFIDYREKVDEYLTSTLLFTVAFSVSMTVIVCSVSVLLNLSIPFILILLCMLQSMSSAIIEDYSYYLMMRFNYKFRTMLMIVPNLLSVVLSVLAMLYVFNTNRYLGRVIPTAIVTLFFGIFLVFLSIRRSGFVFNIEFLKHGLKISTPLILHGIALNILSQSDRTMITWLADASQTGIYSLIYNFSMIATVITTSLDGVWVPWFTKQMSNKGYKEINKVAVDYVNLMTYAMCCLIMVAPEVVKILASKPYWEGIVIIPPVVLSNYIIFVYTMYVNVEHYYKKTVRISLYTAVAAVINLVLNYIFIPYFGYVAAAYTTIVSYVVALILHTSYAKKLRPEIYPIKTFFVALMHISLFTVAFYVLKDQAVMRWALMTVYFFAMLFKERNRIVEFFPQLKRKR</sequence>
<dbReference type="InterPro" id="IPR050833">
    <property type="entry name" value="Poly_Biosynth_Transport"/>
</dbReference>
<keyword evidence="2" id="KW-1003">Cell membrane</keyword>
<keyword evidence="3 6" id="KW-0812">Transmembrane</keyword>
<dbReference type="AlphaFoldDB" id="A0AB35XVN8"/>
<protein>
    <submittedName>
        <fullName evidence="7">Oligosaccharide flippase family protein</fullName>
    </submittedName>
</protein>
<evidence type="ECO:0000256" key="3">
    <source>
        <dbReference type="ARBA" id="ARBA00022692"/>
    </source>
</evidence>
<dbReference type="GO" id="GO:0005886">
    <property type="term" value="C:plasma membrane"/>
    <property type="evidence" value="ECO:0007669"/>
    <property type="project" value="UniProtKB-SubCell"/>
</dbReference>
<comment type="caution">
    <text evidence="7">The sequence shown here is derived from an EMBL/GenBank/DDBJ whole genome shotgun (WGS) entry which is preliminary data.</text>
</comment>
<evidence type="ECO:0000313" key="7">
    <source>
        <dbReference type="EMBL" id="MEJ3690297.1"/>
    </source>
</evidence>
<feature type="transmembrane region" description="Helical" evidence="6">
    <location>
        <begin position="321"/>
        <end position="341"/>
    </location>
</feature>
<feature type="transmembrane region" description="Helical" evidence="6">
    <location>
        <begin position="353"/>
        <end position="371"/>
    </location>
</feature>
<feature type="transmembrane region" description="Helical" evidence="6">
    <location>
        <begin position="145"/>
        <end position="165"/>
    </location>
</feature>
<feature type="transmembrane region" description="Helical" evidence="6">
    <location>
        <begin position="171"/>
        <end position="192"/>
    </location>
</feature>
<proteinExistence type="predicted"/>
<organism evidence="7 8">
    <name type="scientific">Faecalibacterium taiwanense</name>
    <dbReference type="NCBI Taxonomy" id="3030638"/>
    <lineage>
        <taxon>Bacteria</taxon>
        <taxon>Bacillati</taxon>
        <taxon>Bacillota</taxon>
        <taxon>Clostridia</taxon>
        <taxon>Eubacteriales</taxon>
        <taxon>Oscillospiraceae</taxon>
        <taxon>Faecalibacterium</taxon>
    </lineage>
</organism>
<accession>A0AB35XVN8</accession>
<dbReference type="Proteomes" id="UP001379600">
    <property type="component" value="Unassembled WGS sequence"/>
</dbReference>